<feature type="compositionally biased region" description="Low complexity" evidence="1">
    <location>
        <begin position="116"/>
        <end position="153"/>
    </location>
</feature>
<feature type="compositionally biased region" description="Low complexity" evidence="1">
    <location>
        <begin position="177"/>
        <end position="200"/>
    </location>
</feature>
<dbReference type="PANTHER" id="PTHR22917">
    <property type="entry name" value="HEMOPEXIN DOMAIN-CONTAINING PROTEIN"/>
    <property type="match status" value="1"/>
</dbReference>
<keyword evidence="2" id="KW-1133">Transmembrane helix</keyword>
<evidence type="ECO:0000313" key="3">
    <source>
        <dbReference type="EMBL" id="QIQ08551.1"/>
    </source>
</evidence>
<dbReference type="InterPro" id="IPR027417">
    <property type="entry name" value="P-loop_NTPase"/>
</dbReference>
<feature type="region of interest" description="Disordered" evidence="1">
    <location>
        <begin position="67"/>
        <end position="208"/>
    </location>
</feature>
<reference evidence="3" key="1">
    <citation type="journal article" date="2020" name="MBio">
        <title>A New Family of DNA Viruses Causing Disease in Crustaceans from Diverse Aquatic Biomes.</title>
        <authorList>
            <person name="Subramaniam K."/>
            <person name="Behringer D.C."/>
            <person name="Bojko J."/>
            <person name="Yutin N."/>
            <person name="Clark A.S."/>
            <person name="Bateman K.S."/>
            <person name="van Aerle R."/>
            <person name="Bass D."/>
            <person name="Kerr R.C."/>
            <person name="Koonin E.V."/>
            <person name="Stentiford G.D."/>
            <person name="Waltzek T.B."/>
        </authorList>
    </citation>
    <scope>NUCLEOTIDE SEQUENCE</scope>
</reference>
<keyword evidence="3" id="KW-0418">Kinase</keyword>
<dbReference type="PANTHER" id="PTHR22917:SF6">
    <property type="entry name" value="EG:8D8.2 PROTEIN-RELATED"/>
    <property type="match status" value="1"/>
</dbReference>
<keyword evidence="2" id="KW-0812">Transmembrane</keyword>
<gene>
    <name evidence="3" type="primary">ORF45</name>
</gene>
<organism evidence="3">
    <name type="scientific">Carcinus maenas virus 1</name>
    <dbReference type="NCBI Taxonomy" id="2704945"/>
    <lineage>
        <taxon>Viruses</taxon>
    </lineage>
</organism>
<feature type="region of interest" description="Disordered" evidence="1">
    <location>
        <begin position="489"/>
        <end position="511"/>
    </location>
</feature>
<sequence>MGGHRSAAAAAARIGFLLRWVFVIISTLSIISIWEAELIPILHVAHLVYNFIHIYFAVRGISLNGRVGGGGEEAEEEEEFPTTTTKKTTTTTTITTTTTSTKTTRFRTRAAKEEAATTPTAAAAAAEEEAATTPTAAAAAAEEEAATTPTTTTTEEEEEAATTPTTTTTEVEEEDTSTTAEVEAATTTPTTTTTTEESTTSLVEPDNDGMVYRNSNLNSTSAAAASTNKIGRLLPTYDPKEGGAIVMFINVDGVVGSGKTTFINDTLIPGLRKSYLNADIIQVGQDHILNNPKLDFEAYLKNDGDGGDISHAIKVQNLITDALLERLRDIYDLVFNGTSRFVFVILEGGIGSGPYIYNRSLIDTKSGLICGVVPSPWTDYKYYDDIIKANIILNPSLRAIRDNIVKRNRPGEVKFYTEKRLAQIISNLHKYYSKTGDSRNLFINKADYKRLCCRVVNRPQLGQTNYMGHISCCARDLPLYEFDPRPSPLPWKIPPPPSTGSSNKRRTAKTW</sequence>
<dbReference type="SUPFAM" id="SSF52540">
    <property type="entry name" value="P-loop containing nucleoside triphosphate hydrolases"/>
    <property type="match status" value="1"/>
</dbReference>
<keyword evidence="2" id="KW-0472">Membrane</keyword>
<dbReference type="GO" id="GO:0016301">
    <property type="term" value="F:kinase activity"/>
    <property type="evidence" value="ECO:0007669"/>
    <property type="project" value="UniProtKB-KW"/>
</dbReference>
<dbReference type="Gene3D" id="3.40.50.300">
    <property type="entry name" value="P-loop containing nucleotide triphosphate hydrolases"/>
    <property type="match status" value="1"/>
</dbReference>
<dbReference type="InterPro" id="IPR051298">
    <property type="entry name" value="Heme_transport/Cell_adhesion"/>
</dbReference>
<protein>
    <submittedName>
        <fullName evidence="3">Thymidylate or Deoxyguanosine kinase</fullName>
    </submittedName>
</protein>
<proteinExistence type="predicted"/>
<name>A0A6G9HEB1_9VIRU</name>
<evidence type="ECO:0000256" key="2">
    <source>
        <dbReference type="SAM" id="Phobius"/>
    </source>
</evidence>
<feature type="transmembrane region" description="Helical" evidence="2">
    <location>
        <begin position="12"/>
        <end position="34"/>
    </location>
</feature>
<feature type="compositionally biased region" description="Pro residues" evidence="1">
    <location>
        <begin position="489"/>
        <end position="498"/>
    </location>
</feature>
<feature type="compositionally biased region" description="Low complexity" evidence="1">
    <location>
        <begin position="81"/>
        <end position="103"/>
    </location>
</feature>
<evidence type="ECO:0000256" key="1">
    <source>
        <dbReference type="SAM" id="MobiDB-lite"/>
    </source>
</evidence>
<keyword evidence="3" id="KW-0808">Transferase</keyword>
<dbReference type="EMBL" id="MN604015">
    <property type="protein sequence ID" value="QIQ08551.1"/>
    <property type="molecule type" value="Genomic_DNA"/>
</dbReference>
<accession>A0A6G9HEB1</accession>